<gene>
    <name evidence="2" type="ORF">MVEN_02457400</name>
</gene>
<protein>
    <submittedName>
        <fullName evidence="2">F-box domain-containing protein</fullName>
    </submittedName>
</protein>
<feature type="region of interest" description="Disordered" evidence="1">
    <location>
        <begin position="272"/>
        <end position="295"/>
    </location>
</feature>
<evidence type="ECO:0000313" key="3">
    <source>
        <dbReference type="Proteomes" id="UP000620124"/>
    </source>
</evidence>
<evidence type="ECO:0000256" key="1">
    <source>
        <dbReference type="SAM" id="MobiDB-lite"/>
    </source>
</evidence>
<dbReference type="AlphaFoldDB" id="A0A8H6WX09"/>
<keyword evidence="3" id="KW-1185">Reference proteome</keyword>
<feature type="compositionally biased region" description="Acidic residues" evidence="1">
    <location>
        <begin position="281"/>
        <end position="295"/>
    </location>
</feature>
<name>A0A8H6WX09_9AGAR</name>
<dbReference type="OrthoDB" id="2786563at2759"/>
<proteinExistence type="predicted"/>
<organism evidence="2 3">
    <name type="scientific">Mycena venus</name>
    <dbReference type="NCBI Taxonomy" id="2733690"/>
    <lineage>
        <taxon>Eukaryota</taxon>
        <taxon>Fungi</taxon>
        <taxon>Dikarya</taxon>
        <taxon>Basidiomycota</taxon>
        <taxon>Agaricomycotina</taxon>
        <taxon>Agaricomycetes</taxon>
        <taxon>Agaricomycetidae</taxon>
        <taxon>Agaricales</taxon>
        <taxon>Marasmiineae</taxon>
        <taxon>Mycenaceae</taxon>
        <taxon>Mycena</taxon>
    </lineage>
</organism>
<accession>A0A8H6WX09</accession>
<sequence>MADTAANRVPDEILSEILTPLLKHSDEEFTDQSTKPLLDPGYSSSSYLLVCKAWLRVATPLLYNVAILRTTAQAEALKAVLKTNKEFGLFIKKLRVEGGFGPALATILECATNLTDLYLTLFIGGSDNVKGLCSGLPLVNPRRVIVVDTVIEWEQPKKNKKVTELLTTLLGVIPKWDKLQTFHFPYAATYEGARDSIIDPRAEALASVLAKTQNLETLIVPMGESFPQYFRQLVNVPSLKSIHFIKYRIERGWLGMIRDVVDRDPQLKALVTYSEPKRADDEEESDDEDVDTDDDEASLIMGGRDIKLRRDEHGNYLCPEKSYAYAEGLPALKQLGETIGGTLKCLTVYLCDELESFDPNLLTPFTSLTVLDWGMENKSIKFLTPGPGFSALPLLEELTVKGCIFS</sequence>
<dbReference type="Proteomes" id="UP000620124">
    <property type="component" value="Unassembled WGS sequence"/>
</dbReference>
<reference evidence="2" key="1">
    <citation type="submission" date="2020-05" db="EMBL/GenBank/DDBJ databases">
        <title>Mycena genomes resolve the evolution of fungal bioluminescence.</title>
        <authorList>
            <person name="Tsai I.J."/>
        </authorList>
    </citation>
    <scope>NUCLEOTIDE SEQUENCE</scope>
    <source>
        <strain evidence="2">CCC161011</strain>
    </source>
</reference>
<dbReference type="EMBL" id="JACAZI010000033">
    <property type="protein sequence ID" value="KAF7330203.1"/>
    <property type="molecule type" value="Genomic_DNA"/>
</dbReference>
<comment type="caution">
    <text evidence="2">The sequence shown here is derived from an EMBL/GenBank/DDBJ whole genome shotgun (WGS) entry which is preliminary data.</text>
</comment>
<evidence type="ECO:0000313" key="2">
    <source>
        <dbReference type="EMBL" id="KAF7330203.1"/>
    </source>
</evidence>